<dbReference type="Gene3D" id="3.90.1680.10">
    <property type="entry name" value="SOS response associated peptidase-like"/>
    <property type="match status" value="1"/>
</dbReference>
<evidence type="ECO:0000313" key="9">
    <source>
        <dbReference type="EMBL" id="QQT02240.1"/>
    </source>
</evidence>
<dbReference type="GO" id="GO:0006508">
    <property type="term" value="P:proteolysis"/>
    <property type="evidence" value="ECO:0007669"/>
    <property type="project" value="UniProtKB-KW"/>
</dbReference>
<evidence type="ECO:0000256" key="4">
    <source>
        <dbReference type="ARBA" id="ARBA00022801"/>
    </source>
</evidence>
<dbReference type="GO" id="GO:0016829">
    <property type="term" value="F:lyase activity"/>
    <property type="evidence" value="ECO:0007669"/>
    <property type="project" value="UniProtKB-KW"/>
</dbReference>
<comment type="similarity">
    <text evidence="1 8">Belongs to the SOS response-associated peptidase family.</text>
</comment>
<dbReference type="EMBL" id="CP068053">
    <property type="protein sequence ID" value="QQT02240.1"/>
    <property type="molecule type" value="Genomic_DNA"/>
</dbReference>
<keyword evidence="10" id="KW-1185">Reference proteome</keyword>
<dbReference type="SUPFAM" id="SSF143081">
    <property type="entry name" value="BB1717-like"/>
    <property type="match status" value="1"/>
</dbReference>
<dbReference type="Proteomes" id="UP000595254">
    <property type="component" value="Chromosome"/>
</dbReference>
<protein>
    <recommendedName>
        <fullName evidence="8">Abasic site processing protein</fullName>
        <ecNumber evidence="8">3.4.-.-</ecNumber>
    </recommendedName>
</protein>
<dbReference type="RefSeq" id="WP_040372621.1">
    <property type="nucleotide sequence ID" value="NZ_CP068053.1"/>
</dbReference>
<dbReference type="EC" id="3.4.-.-" evidence="8"/>
<dbReference type="GO" id="GO:0003697">
    <property type="term" value="F:single-stranded DNA binding"/>
    <property type="evidence" value="ECO:0007669"/>
    <property type="project" value="InterPro"/>
</dbReference>
<dbReference type="GO" id="GO:0106300">
    <property type="term" value="P:protein-DNA covalent cross-linking repair"/>
    <property type="evidence" value="ECO:0007669"/>
    <property type="project" value="InterPro"/>
</dbReference>
<dbReference type="Pfam" id="PF02586">
    <property type="entry name" value="SRAP"/>
    <property type="match status" value="1"/>
</dbReference>
<evidence type="ECO:0000313" key="10">
    <source>
        <dbReference type="Proteomes" id="UP000595254"/>
    </source>
</evidence>
<evidence type="ECO:0000256" key="7">
    <source>
        <dbReference type="ARBA" id="ARBA00023239"/>
    </source>
</evidence>
<evidence type="ECO:0000256" key="1">
    <source>
        <dbReference type="ARBA" id="ARBA00008136"/>
    </source>
</evidence>
<keyword evidence="5" id="KW-0190">Covalent protein-DNA linkage</keyword>
<keyword evidence="4 8" id="KW-0378">Hydrolase</keyword>
<sequence>MCGRYNLFSELQVIAERFQAIEQEGLMVEPRYNIAPGQNITVVISEKNKRKLAVLRWGLIPNWAKDPKIGYKMINARAETIDIKPSFKGLLKRKRCLIAADGFYEWKKEGSQKQPYHIHLSNKEPFAFAGLYDEWGNGSEVIRTCTIITTEANELMEGIHDRMPVILTQENEKIWLDEDVTETAELKKIMVPYDAAFMNAYPISSFVNNARNEGQEILNSL</sequence>
<reference evidence="9 10" key="1">
    <citation type="submission" date="2021-01" db="EMBL/GenBank/DDBJ databases">
        <title>FDA dAtabase for Regulatory Grade micrObial Sequences (FDA-ARGOS): Supporting development and validation of Infectious Disease Dx tests.</title>
        <authorList>
            <person name="Nelson B."/>
            <person name="Plummer A."/>
            <person name="Tallon L."/>
            <person name="Sadzewicz L."/>
            <person name="Zhao X."/>
            <person name="Boylan J."/>
            <person name="Ott S."/>
            <person name="Bowen H."/>
            <person name="Vavikolanu K."/>
            <person name="Mehta A."/>
            <person name="Aluvathingal J."/>
            <person name="Nadendla S."/>
            <person name="Myers T."/>
            <person name="Yan Y."/>
            <person name="Sichtig H."/>
        </authorList>
    </citation>
    <scope>NUCLEOTIDE SEQUENCE [LARGE SCALE GENOMIC DNA]</scope>
    <source>
        <strain evidence="9 10">FDAARGOS_1161</strain>
    </source>
</reference>
<dbReference type="AlphaFoldDB" id="A0A974NQJ3"/>
<keyword evidence="6" id="KW-0238">DNA-binding</keyword>
<organism evidence="9 10">
    <name type="scientific">Peribacillus psychrosaccharolyticus</name>
    <name type="common">Bacillus psychrosaccharolyticus</name>
    <dbReference type="NCBI Taxonomy" id="1407"/>
    <lineage>
        <taxon>Bacteria</taxon>
        <taxon>Bacillati</taxon>
        <taxon>Bacillota</taxon>
        <taxon>Bacilli</taxon>
        <taxon>Bacillales</taxon>
        <taxon>Bacillaceae</taxon>
        <taxon>Peribacillus</taxon>
    </lineage>
</organism>
<evidence type="ECO:0000256" key="8">
    <source>
        <dbReference type="RuleBase" id="RU364100"/>
    </source>
</evidence>
<dbReference type="GO" id="GO:0008233">
    <property type="term" value="F:peptidase activity"/>
    <property type="evidence" value="ECO:0007669"/>
    <property type="project" value="UniProtKB-KW"/>
</dbReference>
<keyword evidence="3" id="KW-0227">DNA damage</keyword>
<dbReference type="KEGG" id="ppsr:I6J18_10555"/>
<proteinExistence type="inferred from homology"/>
<keyword evidence="2 8" id="KW-0645">Protease</keyword>
<evidence type="ECO:0000256" key="6">
    <source>
        <dbReference type="ARBA" id="ARBA00023125"/>
    </source>
</evidence>
<dbReference type="PANTHER" id="PTHR13604:SF0">
    <property type="entry name" value="ABASIC SITE PROCESSING PROTEIN HMCES"/>
    <property type="match status" value="1"/>
</dbReference>
<evidence type="ECO:0000256" key="3">
    <source>
        <dbReference type="ARBA" id="ARBA00022763"/>
    </source>
</evidence>
<gene>
    <name evidence="9" type="ORF">I6J18_10555</name>
</gene>
<dbReference type="InterPro" id="IPR036590">
    <property type="entry name" value="SRAP-like"/>
</dbReference>
<accession>A0A974NQJ3</accession>
<keyword evidence="7" id="KW-0456">Lyase</keyword>
<evidence type="ECO:0000256" key="5">
    <source>
        <dbReference type="ARBA" id="ARBA00023124"/>
    </source>
</evidence>
<dbReference type="InterPro" id="IPR003738">
    <property type="entry name" value="SRAP"/>
</dbReference>
<name>A0A974NQJ3_PERPY</name>
<evidence type="ECO:0000256" key="2">
    <source>
        <dbReference type="ARBA" id="ARBA00022670"/>
    </source>
</evidence>
<dbReference type="PANTHER" id="PTHR13604">
    <property type="entry name" value="DC12-RELATED"/>
    <property type="match status" value="1"/>
</dbReference>